<dbReference type="SUPFAM" id="SSF53927">
    <property type="entry name" value="Cytidine deaminase-like"/>
    <property type="match status" value="2"/>
</dbReference>
<evidence type="ECO:0000256" key="2">
    <source>
        <dbReference type="ARBA" id="ARBA00006576"/>
    </source>
</evidence>
<dbReference type="InterPro" id="IPR016192">
    <property type="entry name" value="APOBEC/CMP_deaminase_Zn-bd"/>
</dbReference>
<dbReference type="PANTHER" id="PTHR11086">
    <property type="entry name" value="DEOXYCYTIDYLATE DEAMINASE-RELATED"/>
    <property type="match status" value="1"/>
</dbReference>
<evidence type="ECO:0000256" key="5">
    <source>
        <dbReference type="ARBA" id="ARBA00022801"/>
    </source>
</evidence>
<evidence type="ECO:0000256" key="1">
    <source>
        <dbReference type="ARBA" id="ARBA00001947"/>
    </source>
</evidence>
<dbReference type="InterPro" id="IPR002125">
    <property type="entry name" value="CMP_dCMP_dom"/>
</dbReference>
<dbReference type="EC" id="3.5.4.12" evidence="7"/>
<protein>
    <recommendedName>
        <fullName evidence="8">dCMP deaminase</fullName>
        <ecNumber evidence="7">3.5.4.12</ecNumber>
    </recommendedName>
    <alternativeName>
        <fullName evidence="8">dCMP deaminase</fullName>
    </alternativeName>
</protein>
<dbReference type="GO" id="GO:0008270">
    <property type="term" value="F:zinc ion binding"/>
    <property type="evidence" value="ECO:0007669"/>
    <property type="project" value="InterPro"/>
</dbReference>
<organism evidence="10">
    <name type="scientific">Hymenolepis diminuta</name>
    <name type="common">Rat tapeworm</name>
    <dbReference type="NCBI Taxonomy" id="6216"/>
    <lineage>
        <taxon>Eukaryota</taxon>
        <taxon>Metazoa</taxon>
        <taxon>Spiralia</taxon>
        <taxon>Lophotrochozoa</taxon>
        <taxon>Platyhelminthes</taxon>
        <taxon>Cestoda</taxon>
        <taxon>Eucestoda</taxon>
        <taxon>Cyclophyllidea</taxon>
        <taxon>Hymenolepididae</taxon>
        <taxon>Hymenolepis</taxon>
    </lineage>
</organism>
<dbReference type="CDD" id="cd01286">
    <property type="entry name" value="deoxycytidylate_deaminase"/>
    <property type="match status" value="2"/>
</dbReference>
<feature type="domain" description="CMP/dCMP-type deaminase" evidence="9">
    <location>
        <begin position="17"/>
        <end position="141"/>
    </location>
</feature>
<dbReference type="InterPro" id="IPR015517">
    <property type="entry name" value="dCMP_deaminase-rel"/>
</dbReference>
<evidence type="ECO:0000256" key="8">
    <source>
        <dbReference type="ARBA" id="ARBA00041763"/>
    </source>
</evidence>
<dbReference type="InterPro" id="IPR035105">
    <property type="entry name" value="Deoxycytidylate_deaminase_dom"/>
</dbReference>
<evidence type="ECO:0000256" key="3">
    <source>
        <dbReference type="ARBA" id="ARBA00022723"/>
    </source>
</evidence>
<dbReference type="PROSITE" id="PS51747">
    <property type="entry name" value="CYT_DCMP_DEAMINASES_2"/>
    <property type="match status" value="2"/>
</dbReference>
<reference evidence="10" key="1">
    <citation type="submission" date="2017-02" db="UniProtKB">
        <authorList>
            <consortium name="WormBaseParasite"/>
        </authorList>
    </citation>
    <scope>IDENTIFICATION</scope>
</reference>
<dbReference type="PROSITE" id="PS00903">
    <property type="entry name" value="CYT_DCMP_DEAMINASES_1"/>
    <property type="match status" value="2"/>
</dbReference>
<evidence type="ECO:0000259" key="9">
    <source>
        <dbReference type="PROSITE" id="PS51747"/>
    </source>
</evidence>
<dbReference type="WBParaSite" id="HDID_0000551501-mRNA-1">
    <property type="protein sequence ID" value="HDID_0000551501-mRNA-1"/>
    <property type="gene ID" value="HDID_0000551501"/>
</dbReference>
<accession>A0A0R3SKQ0</accession>
<sequence>LKLFKPRQQAKRTDYLQWDEYFMSLAFLSAMRSKDPSTQVGACIVSQDNKIVSMGYNGMPVGLSDDDIPWTKNQEDVLQNKSFYVCHAELNAVINKNVLSLQDCRMYTTLFPCHECAKVIIQSGIKEIVYFDDKKANFCDEFTVKTQTKRENVMTWDEYFMSLAIVTSMRSKDPCMQVGACIVNAKNRVIALGYNGFPDGLSDEDLPWTKFQEDPLQNKNHYVIHAEQNAILNKNQMNLDQCRIYTTLFPCNECARYIIQSGIKEVIYLNAKSFEKTSYAASKIMLTKAKTLSKDWEEIYN</sequence>
<comment type="cofactor">
    <cofactor evidence="1">
        <name>Zn(2+)</name>
        <dbReference type="ChEBI" id="CHEBI:29105"/>
    </cofactor>
</comment>
<dbReference type="GO" id="GO:0009165">
    <property type="term" value="P:nucleotide biosynthetic process"/>
    <property type="evidence" value="ECO:0007669"/>
    <property type="project" value="UniProtKB-KW"/>
</dbReference>
<dbReference type="PANTHER" id="PTHR11086:SF18">
    <property type="entry name" value="DEOXYCYTIDYLATE DEAMINASE"/>
    <property type="match status" value="1"/>
</dbReference>
<dbReference type="STRING" id="6216.A0A0R3SKQ0"/>
<keyword evidence="5" id="KW-0378">Hydrolase</keyword>
<dbReference type="Gene3D" id="3.40.140.10">
    <property type="entry name" value="Cytidine Deaminase, domain 2"/>
    <property type="match status" value="2"/>
</dbReference>
<evidence type="ECO:0000256" key="4">
    <source>
        <dbReference type="ARBA" id="ARBA00022727"/>
    </source>
</evidence>
<name>A0A0R3SKQ0_HYMDI</name>
<keyword evidence="4" id="KW-0545">Nucleotide biosynthesis</keyword>
<comment type="similarity">
    <text evidence="2">Belongs to the cytidine and deoxycytidylate deaminase family.</text>
</comment>
<dbReference type="Pfam" id="PF00383">
    <property type="entry name" value="dCMP_cyt_deam_1"/>
    <property type="match status" value="2"/>
</dbReference>
<keyword evidence="6" id="KW-0862">Zinc</keyword>
<evidence type="ECO:0000256" key="6">
    <source>
        <dbReference type="ARBA" id="ARBA00022833"/>
    </source>
</evidence>
<keyword evidence="3" id="KW-0479">Metal-binding</keyword>
<proteinExistence type="inferred from homology"/>
<dbReference type="FunFam" id="3.40.140.10:FF:000021">
    <property type="entry name" value="Deoxycytidylate deaminase"/>
    <property type="match status" value="2"/>
</dbReference>
<evidence type="ECO:0000313" key="10">
    <source>
        <dbReference type="WBParaSite" id="HDID_0000551501-mRNA-1"/>
    </source>
</evidence>
<feature type="domain" description="CMP/dCMP-type deaminase" evidence="9">
    <location>
        <begin position="155"/>
        <end position="301"/>
    </location>
</feature>
<evidence type="ECO:0000256" key="7">
    <source>
        <dbReference type="ARBA" id="ARBA00038938"/>
    </source>
</evidence>
<dbReference type="InterPro" id="IPR016193">
    <property type="entry name" value="Cytidine_deaminase-like"/>
</dbReference>
<dbReference type="GO" id="GO:0005737">
    <property type="term" value="C:cytoplasm"/>
    <property type="evidence" value="ECO:0007669"/>
    <property type="project" value="TreeGrafter"/>
</dbReference>
<dbReference type="GO" id="GO:0004132">
    <property type="term" value="F:dCMP deaminase activity"/>
    <property type="evidence" value="ECO:0007669"/>
    <property type="project" value="UniProtKB-EC"/>
</dbReference>
<dbReference type="AlphaFoldDB" id="A0A0R3SKQ0"/>